<proteinExistence type="predicted"/>
<keyword evidence="2" id="KW-1185">Reference proteome</keyword>
<accession>A0ABP9XSX3</accession>
<organism evidence="1 2">
    <name type="scientific">Helicostylum pulchrum</name>
    <dbReference type="NCBI Taxonomy" id="562976"/>
    <lineage>
        <taxon>Eukaryota</taxon>
        <taxon>Fungi</taxon>
        <taxon>Fungi incertae sedis</taxon>
        <taxon>Mucoromycota</taxon>
        <taxon>Mucoromycotina</taxon>
        <taxon>Mucoromycetes</taxon>
        <taxon>Mucorales</taxon>
        <taxon>Mucorineae</taxon>
        <taxon>Mucoraceae</taxon>
        <taxon>Helicostylum</taxon>
    </lineage>
</organism>
<name>A0ABP9XSX3_9FUNG</name>
<comment type="caution">
    <text evidence="1">The sequence shown here is derived from an EMBL/GenBank/DDBJ whole genome shotgun (WGS) entry which is preliminary data.</text>
</comment>
<dbReference type="EMBL" id="BAABUJ010000008">
    <property type="protein sequence ID" value="GAA5797816.1"/>
    <property type="molecule type" value="Genomic_DNA"/>
</dbReference>
<sequence>MNKPLGKDEYGLPPATLMVRPLMPLYKGREGRNFRRHMQEKLKRDKLPTTQFSNLVSTSLMQSKI</sequence>
<evidence type="ECO:0000313" key="1">
    <source>
        <dbReference type="EMBL" id="GAA5797816.1"/>
    </source>
</evidence>
<gene>
    <name evidence="1" type="ORF">HPULCUR_003211</name>
</gene>
<protein>
    <submittedName>
        <fullName evidence="1">Uncharacterized protein</fullName>
    </submittedName>
</protein>
<evidence type="ECO:0000313" key="2">
    <source>
        <dbReference type="Proteomes" id="UP001476247"/>
    </source>
</evidence>
<reference evidence="1 2" key="1">
    <citation type="submission" date="2024-04" db="EMBL/GenBank/DDBJ databases">
        <title>genome sequences of Mucor flavus KT1a and Helicostylum pulchrum KT1b strains isolation_sourced from the surface of a dry-aged beef.</title>
        <authorList>
            <person name="Toyotome T."/>
            <person name="Hosono M."/>
            <person name="Torimaru M."/>
            <person name="Fukuda K."/>
            <person name="Mikami N."/>
        </authorList>
    </citation>
    <scope>NUCLEOTIDE SEQUENCE [LARGE SCALE GENOMIC DNA]</scope>
    <source>
        <strain evidence="1 2">KT1b</strain>
    </source>
</reference>
<dbReference type="Proteomes" id="UP001476247">
    <property type="component" value="Unassembled WGS sequence"/>
</dbReference>